<dbReference type="Proteomes" id="UP000655225">
    <property type="component" value="Unassembled WGS sequence"/>
</dbReference>
<evidence type="ECO:0008006" key="4">
    <source>
        <dbReference type="Google" id="ProtNLM"/>
    </source>
</evidence>
<protein>
    <recommendedName>
        <fullName evidence="4">DNA-directed RNA polymerase</fullName>
    </recommendedName>
</protein>
<gene>
    <name evidence="2" type="ORF">HHK36_004042</name>
</gene>
<comment type="caution">
    <text evidence="2">The sequence shown here is derived from an EMBL/GenBank/DDBJ whole genome shotgun (WGS) entry which is preliminary data.</text>
</comment>
<dbReference type="AlphaFoldDB" id="A0A834ZU32"/>
<evidence type="ECO:0000256" key="1">
    <source>
        <dbReference type="SAM" id="MobiDB-lite"/>
    </source>
</evidence>
<name>A0A834ZU32_TETSI</name>
<feature type="region of interest" description="Disordered" evidence="1">
    <location>
        <begin position="200"/>
        <end position="222"/>
    </location>
</feature>
<organism evidence="2 3">
    <name type="scientific">Tetracentron sinense</name>
    <name type="common">Spur-leaf</name>
    <dbReference type="NCBI Taxonomy" id="13715"/>
    <lineage>
        <taxon>Eukaryota</taxon>
        <taxon>Viridiplantae</taxon>
        <taxon>Streptophyta</taxon>
        <taxon>Embryophyta</taxon>
        <taxon>Tracheophyta</taxon>
        <taxon>Spermatophyta</taxon>
        <taxon>Magnoliopsida</taxon>
        <taxon>Trochodendrales</taxon>
        <taxon>Trochodendraceae</taxon>
        <taxon>Tetracentron</taxon>
    </lineage>
</organism>
<keyword evidence="3" id="KW-1185">Reference proteome</keyword>
<dbReference type="PANTHER" id="PTHR33924">
    <property type="entry name" value="CATION-TRANSPORTING ATPASE"/>
    <property type="match status" value="1"/>
</dbReference>
<reference evidence="2 3" key="1">
    <citation type="submission" date="2020-04" db="EMBL/GenBank/DDBJ databases">
        <title>Plant Genome Project.</title>
        <authorList>
            <person name="Zhang R.-G."/>
        </authorList>
    </citation>
    <scope>NUCLEOTIDE SEQUENCE [LARGE SCALE GENOMIC DNA]</scope>
    <source>
        <strain evidence="2">YNK0</strain>
        <tissue evidence="2">Leaf</tissue>
    </source>
</reference>
<proteinExistence type="predicted"/>
<evidence type="ECO:0000313" key="3">
    <source>
        <dbReference type="Proteomes" id="UP000655225"/>
    </source>
</evidence>
<sequence>MIGDGSTNRFLESRPALANVTNQLGKRGFLLVSGNSNLESGNGYQKIVEDKAGDSQVVLQACSGAENLVKGKGKLECIEDCNGKGLFSLNAKRLCGSLSSATGGESVQGNVVSSISTIPNEIKEPLSSLGGDSCISSVSVPAVSGKCDKARCSPSLIVEEQFKDLTGGVTADLTSNETGSYLVNGESTHVFRSYGKELSGGDLASNKSSSIGCSEPSKPSGSKFELGRCTGLNGDGRANTSVGVDLLKACSCSFCLKAAYIWSDLHYQDIKGRVAALNRSQKEVSSLVERTCKHGNTDTYSQGNCNKSSKLEFDLMDKWRSLFLHVEDILVRETNQLQSNLLTLKELRGNCKMDLGDD</sequence>
<accession>A0A834ZU32</accession>
<dbReference type="PANTHER" id="PTHR33924:SF1">
    <property type="entry name" value="DNA-DIRECTED RNA POLYMERASE SUBUNIT BETA"/>
    <property type="match status" value="1"/>
</dbReference>
<dbReference type="OrthoDB" id="1907176at2759"/>
<feature type="compositionally biased region" description="Polar residues" evidence="1">
    <location>
        <begin position="205"/>
        <end position="220"/>
    </location>
</feature>
<dbReference type="OMA" id="CKTELEM"/>
<dbReference type="EMBL" id="JABCRI010000002">
    <property type="protein sequence ID" value="KAF8411490.1"/>
    <property type="molecule type" value="Genomic_DNA"/>
</dbReference>
<evidence type="ECO:0000313" key="2">
    <source>
        <dbReference type="EMBL" id="KAF8411490.1"/>
    </source>
</evidence>